<accession>A0AA38ISL2</accession>
<keyword evidence="2" id="KW-1185">Reference proteome</keyword>
<dbReference type="EMBL" id="JALNTZ010000003">
    <property type="protein sequence ID" value="KAJ3658619.1"/>
    <property type="molecule type" value="Genomic_DNA"/>
</dbReference>
<evidence type="ECO:0000313" key="1">
    <source>
        <dbReference type="EMBL" id="KAJ3658619.1"/>
    </source>
</evidence>
<gene>
    <name evidence="1" type="ORF">Zmor_010348</name>
</gene>
<protein>
    <submittedName>
        <fullName evidence="1">Uncharacterized protein</fullName>
    </submittedName>
</protein>
<dbReference type="Proteomes" id="UP001168821">
    <property type="component" value="Unassembled WGS sequence"/>
</dbReference>
<name>A0AA38ISL2_9CUCU</name>
<dbReference type="AlphaFoldDB" id="A0AA38ISL2"/>
<organism evidence="1 2">
    <name type="scientific">Zophobas morio</name>
    <dbReference type="NCBI Taxonomy" id="2755281"/>
    <lineage>
        <taxon>Eukaryota</taxon>
        <taxon>Metazoa</taxon>
        <taxon>Ecdysozoa</taxon>
        <taxon>Arthropoda</taxon>
        <taxon>Hexapoda</taxon>
        <taxon>Insecta</taxon>
        <taxon>Pterygota</taxon>
        <taxon>Neoptera</taxon>
        <taxon>Endopterygota</taxon>
        <taxon>Coleoptera</taxon>
        <taxon>Polyphaga</taxon>
        <taxon>Cucujiformia</taxon>
        <taxon>Tenebrionidae</taxon>
        <taxon>Zophobas</taxon>
    </lineage>
</organism>
<proteinExistence type="predicted"/>
<comment type="caution">
    <text evidence="1">The sequence shown here is derived from an EMBL/GenBank/DDBJ whole genome shotgun (WGS) entry which is preliminary data.</text>
</comment>
<evidence type="ECO:0000313" key="2">
    <source>
        <dbReference type="Proteomes" id="UP001168821"/>
    </source>
</evidence>
<reference evidence="1" key="1">
    <citation type="journal article" date="2023" name="G3 (Bethesda)">
        <title>Whole genome assemblies of Zophobas morio and Tenebrio molitor.</title>
        <authorList>
            <person name="Kaur S."/>
            <person name="Stinson S.A."/>
            <person name="diCenzo G.C."/>
        </authorList>
    </citation>
    <scope>NUCLEOTIDE SEQUENCE</scope>
    <source>
        <strain evidence="1">QUZm001</strain>
    </source>
</reference>
<sequence>MNPACNAWLADPPCHFRLITQLETAKNNGRPRTWLVVSEQDATISQWWVFRLECPSDQVAVVSFWGFVAPHNQAVETVCISSDGILLAIGASKTWSPADEGLRHRSSVGFRQETQ</sequence>